<accession>A0A819WXN2</accession>
<dbReference type="PROSITE" id="PS50835">
    <property type="entry name" value="IG_LIKE"/>
    <property type="match status" value="1"/>
</dbReference>
<dbReference type="Gene3D" id="2.60.40.10">
    <property type="entry name" value="Immunoglobulins"/>
    <property type="match status" value="1"/>
</dbReference>
<dbReference type="InterPro" id="IPR013783">
    <property type="entry name" value="Ig-like_fold"/>
</dbReference>
<feature type="non-terminal residue" evidence="4">
    <location>
        <position position="1"/>
    </location>
</feature>
<dbReference type="SUPFAM" id="SSF48726">
    <property type="entry name" value="Immunoglobulin"/>
    <property type="match status" value="1"/>
</dbReference>
<keyword evidence="1" id="KW-0732">Signal</keyword>
<evidence type="ECO:0000256" key="2">
    <source>
        <dbReference type="ARBA" id="ARBA00023157"/>
    </source>
</evidence>
<dbReference type="InterPro" id="IPR050958">
    <property type="entry name" value="Cell_Adh-Cytoskel_Orgn"/>
</dbReference>
<gene>
    <name evidence="4" type="ORF">FNK824_LOCUS32755</name>
</gene>
<keyword evidence="2" id="KW-1015">Disulfide bond</keyword>
<dbReference type="SMART" id="SM00409">
    <property type="entry name" value="IG"/>
    <property type="match status" value="1"/>
</dbReference>
<dbReference type="AlphaFoldDB" id="A0A819WXN2"/>
<comment type="caution">
    <text evidence="4">The sequence shown here is derived from an EMBL/GenBank/DDBJ whole genome shotgun (WGS) entry which is preliminary data.</text>
</comment>
<dbReference type="PANTHER" id="PTHR45080">
    <property type="entry name" value="CONTACTIN 5"/>
    <property type="match status" value="1"/>
</dbReference>
<dbReference type="InterPro" id="IPR013098">
    <property type="entry name" value="Ig_I-set"/>
</dbReference>
<name>A0A819WXN2_9BILA</name>
<dbReference type="CDD" id="cd00096">
    <property type="entry name" value="Ig"/>
    <property type="match status" value="1"/>
</dbReference>
<dbReference type="InterPro" id="IPR036179">
    <property type="entry name" value="Ig-like_dom_sf"/>
</dbReference>
<proteinExistence type="predicted"/>
<dbReference type="PANTHER" id="PTHR45080:SF8">
    <property type="entry name" value="IG-LIKE DOMAIN-CONTAINING PROTEIN"/>
    <property type="match status" value="1"/>
</dbReference>
<dbReference type="Proteomes" id="UP000663874">
    <property type="component" value="Unassembled WGS sequence"/>
</dbReference>
<dbReference type="Pfam" id="PF07679">
    <property type="entry name" value="I-set"/>
    <property type="match status" value="1"/>
</dbReference>
<feature type="domain" description="Ig-like" evidence="3">
    <location>
        <begin position="3"/>
        <end position="100"/>
    </location>
</feature>
<dbReference type="GO" id="GO:0005886">
    <property type="term" value="C:plasma membrane"/>
    <property type="evidence" value="ECO:0007669"/>
    <property type="project" value="TreeGrafter"/>
</dbReference>
<sequence length="102" mass="11411">MKPTISHLKPKVDGIPVDVTCLLNEITKLNVKFTAIPKANITWYKADSTEIKADDHFQIITDDNGQSTLTINNVTLQDSQSYTARATHKVRFVDAKVNLNVK</sequence>
<organism evidence="4 5">
    <name type="scientific">Rotaria sordida</name>
    <dbReference type="NCBI Taxonomy" id="392033"/>
    <lineage>
        <taxon>Eukaryota</taxon>
        <taxon>Metazoa</taxon>
        <taxon>Spiralia</taxon>
        <taxon>Gnathifera</taxon>
        <taxon>Rotifera</taxon>
        <taxon>Eurotatoria</taxon>
        <taxon>Bdelloidea</taxon>
        <taxon>Philodinida</taxon>
        <taxon>Philodinidae</taxon>
        <taxon>Rotaria</taxon>
    </lineage>
</organism>
<evidence type="ECO:0000259" key="3">
    <source>
        <dbReference type="PROSITE" id="PS50835"/>
    </source>
</evidence>
<evidence type="ECO:0000313" key="5">
    <source>
        <dbReference type="Proteomes" id="UP000663874"/>
    </source>
</evidence>
<protein>
    <recommendedName>
        <fullName evidence="3">Ig-like domain-containing protein</fullName>
    </recommendedName>
</protein>
<dbReference type="EMBL" id="CAJOBE010011452">
    <property type="protein sequence ID" value="CAF4131184.1"/>
    <property type="molecule type" value="Genomic_DNA"/>
</dbReference>
<evidence type="ECO:0000313" key="4">
    <source>
        <dbReference type="EMBL" id="CAF4131184.1"/>
    </source>
</evidence>
<dbReference type="GO" id="GO:0007156">
    <property type="term" value="P:homophilic cell adhesion via plasma membrane adhesion molecules"/>
    <property type="evidence" value="ECO:0007669"/>
    <property type="project" value="TreeGrafter"/>
</dbReference>
<dbReference type="InterPro" id="IPR003599">
    <property type="entry name" value="Ig_sub"/>
</dbReference>
<dbReference type="InterPro" id="IPR007110">
    <property type="entry name" value="Ig-like_dom"/>
</dbReference>
<reference evidence="4" key="1">
    <citation type="submission" date="2021-02" db="EMBL/GenBank/DDBJ databases">
        <authorList>
            <person name="Nowell W R."/>
        </authorList>
    </citation>
    <scope>NUCLEOTIDE SEQUENCE</scope>
</reference>
<evidence type="ECO:0000256" key="1">
    <source>
        <dbReference type="ARBA" id="ARBA00022729"/>
    </source>
</evidence>